<protein>
    <submittedName>
        <fullName evidence="5">HAD family hydrolase</fullName>
        <ecNumber evidence="5">3.1.3.-</ecNumber>
    </submittedName>
</protein>
<proteinExistence type="predicted"/>
<evidence type="ECO:0000256" key="1">
    <source>
        <dbReference type="ARBA" id="ARBA00001946"/>
    </source>
</evidence>
<dbReference type="GO" id="GO:0044281">
    <property type="term" value="P:small molecule metabolic process"/>
    <property type="evidence" value="ECO:0007669"/>
    <property type="project" value="UniProtKB-ARBA"/>
</dbReference>
<geneLocation type="plasmid" evidence="5">
    <name>unnamed</name>
</geneLocation>
<dbReference type="Gene3D" id="1.10.150.520">
    <property type="match status" value="1"/>
</dbReference>
<dbReference type="InterPro" id="IPR023214">
    <property type="entry name" value="HAD_sf"/>
</dbReference>
<dbReference type="InterPro" id="IPR041492">
    <property type="entry name" value="HAD_2"/>
</dbReference>
<evidence type="ECO:0000256" key="3">
    <source>
        <dbReference type="ARBA" id="ARBA00022801"/>
    </source>
</evidence>
<dbReference type="EMBL" id="CP162550">
    <property type="protein sequence ID" value="XDI35026.1"/>
    <property type="molecule type" value="Genomic_DNA"/>
</dbReference>
<dbReference type="AlphaFoldDB" id="A0AB39BNH3"/>
<dbReference type="InterPro" id="IPR006439">
    <property type="entry name" value="HAD-SF_hydro_IA"/>
</dbReference>
<dbReference type="NCBIfam" id="TIGR01509">
    <property type="entry name" value="HAD-SF-IA-v3"/>
    <property type="match status" value="1"/>
</dbReference>
<dbReference type="SUPFAM" id="SSF56784">
    <property type="entry name" value="HAD-like"/>
    <property type="match status" value="1"/>
</dbReference>
<dbReference type="Pfam" id="PF13419">
    <property type="entry name" value="HAD_2"/>
    <property type="match status" value="1"/>
</dbReference>
<dbReference type="GO" id="GO:0016791">
    <property type="term" value="F:phosphatase activity"/>
    <property type="evidence" value="ECO:0007669"/>
    <property type="project" value="TreeGrafter"/>
</dbReference>
<evidence type="ECO:0000256" key="4">
    <source>
        <dbReference type="ARBA" id="ARBA00022842"/>
    </source>
</evidence>
<dbReference type="InterPro" id="IPR051400">
    <property type="entry name" value="HAD-like_hydrolase"/>
</dbReference>
<dbReference type="InterPro" id="IPR036412">
    <property type="entry name" value="HAD-like_sf"/>
</dbReference>
<keyword evidence="2" id="KW-0479">Metal-binding</keyword>
<evidence type="ECO:0000256" key="2">
    <source>
        <dbReference type="ARBA" id="ARBA00022723"/>
    </source>
</evidence>
<comment type="cofactor">
    <cofactor evidence="1">
        <name>Mg(2+)</name>
        <dbReference type="ChEBI" id="CHEBI:18420"/>
    </cofactor>
</comment>
<keyword evidence="3 5" id="KW-0378">Hydrolase</keyword>
<reference evidence="5" key="1">
    <citation type="submission" date="2024-07" db="EMBL/GenBank/DDBJ databases">
        <title>Identification and characteristics of an arsenic-resistant bacterial isolate, which belongs to a novel species.</title>
        <authorList>
            <person name="Juszczyk A."/>
            <person name="Kowalczyk A."/>
            <person name="Was K."/>
            <person name="Kosowicz W."/>
            <person name="Budzyn A."/>
            <person name="Latowski D."/>
        </authorList>
    </citation>
    <scope>NUCLEOTIDE SEQUENCE</scope>
    <source>
        <strain evidence="5">As8PL</strain>
        <plasmid evidence="5">unnamed</plasmid>
    </source>
</reference>
<keyword evidence="4" id="KW-0460">Magnesium</keyword>
<evidence type="ECO:0000313" key="5">
    <source>
        <dbReference type="EMBL" id="XDI35026.1"/>
    </source>
</evidence>
<dbReference type="SFLD" id="SFLDG01129">
    <property type="entry name" value="C1.5:_HAD__Beta-PGM__Phosphata"/>
    <property type="match status" value="1"/>
</dbReference>
<dbReference type="NCBIfam" id="TIGR01549">
    <property type="entry name" value="HAD-SF-IA-v1"/>
    <property type="match status" value="1"/>
</dbReference>
<accession>A0AB39BNH3</accession>
<dbReference type="SFLD" id="SFLDG01135">
    <property type="entry name" value="C1.5.6:_HAD__Beta-PGM__Phospha"/>
    <property type="match status" value="1"/>
</dbReference>
<dbReference type="PANTHER" id="PTHR46470">
    <property type="entry name" value="N-ACYLNEURAMINATE-9-PHOSPHATASE"/>
    <property type="match status" value="1"/>
</dbReference>
<dbReference type="NCBIfam" id="TIGR01662">
    <property type="entry name" value="HAD-SF-IIIA"/>
    <property type="match status" value="1"/>
</dbReference>
<dbReference type="SFLD" id="SFLDS00003">
    <property type="entry name" value="Haloacid_Dehalogenase"/>
    <property type="match status" value="1"/>
</dbReference>
<keyword evidence="5" id="KW-0614">Plasmid</keyword>
<dbReference type="PRINTS" id="PR00413">
    <property type="entry name" value="HADHALOGNASE"/>
</dbReference>
<gene>
    <name evidence="5" type="ORF">AB3N04_00690</name>
</gene>
<dbReference type="PANTHER" id="PTHR46470:SF2">
    <property type="entry name" value="GLYCERALDEHYDE 3-PHOSPHATE PHOSPHATASE"/>
    <property type="match status" value="1"/>
</dbReference>
<dbReference type="Gene3D" id="3.40.50.1000">
    <property type="entry name" value="HAD superfamily/HAD-like"/>
    <property type="match status" value="1"/>
</dbReference>
<sequence>MKAILFDLDETLISHHEQLCSFIEYQYSHNTDLQEIDFNEWKEKFIELDENGYVIKELVYRTIISHFNLNSEIYDSLIEEFYSKFHMFVKPFKGSLELLQYLKQSQLKLGIVTNGGTEIQSKKIQQLNLHEYVDVILISEQENCEKPEPKIFNKALYLLDCEPEESYFVGDNIINDILGAKNVGMHTIFIENKHSFNKNDMEIYPDYSVKSLEELTDVLRNNLNNFTFKF</sequence>
<organism evidence="5">
    <name type="scientific">Alkalihalophilus sp. As8PL</name>
    <dbReference type="NCBI Taxonomy" id="3237103"/>
    <lineage>
        <taxon>Bacteria</taxon>
        <taxon>Bacillati</taxon>
        <taxon>Bacillota</taxon>
        <taxon>Bacilli</taxon>
        <taxon>Bacillales</taxon>
        <taxon>Bacillaceae</taxon>
        <taxon>Alkalihalophilus</taxon>
    </lineage>
</organism>
<dbReference type="EC" id="3.1.3.-" evidence="5"/>
<name>A0AB39BNH3_9BACI</name>
<dbReference type="InterPro" id="IPR006549">
    <property type="entry name" value="HAD-SF_hydro_IIIA"/>
</dbReference>
<dbReference type="RefSeq" id="WP_368502643.1">
    <property type="nucleotide sequence ID" value="NZ_CP162550.1"/>
</dbReference>
<dbReference type="GO" id="GO:0046872">
    <property type="term" value="F:metal ion binding"/>
    <property type="evidence" value="ECO:0007669"/>
    <property type="project" value="UniProtKB-KW"/>
</dbReference>